<dbReference type="OrthoDB" id="9794086at2"/>
<dbReference type="Proteomes" id="UP000036958">
    <property type="component" value="Unassembled WGS sequence"/>
</dbReference>
<dbReference type="EMBL" id="LGIA01000069">
    <property type="protein sequence ID" value="KOH45801.1"/>
    <property type="molecule type" value="Genomic_DNA"/>
</dbReference>
<dbReference type="Gene3D" id="3.40.50.1000">
    <property type="entry name" value="HAD superfamily/HAD-like"/>
    <property type="match status" value="1"/>
</dbReference>
<dbReference type="SFLD" id="SFLDS00003">
    <property type="entry name" value="Haloacid_Dehalogenase"/>
    <property type="match status" value="1"/>
</dbReference>
<dbReference type="InterPro" id="IPR036412">
    <property type="entry name" value="HAD-like_sf"/>
</dbReference>
<dbReference type="STRING" id="1409788.NC99_13520"/>
<dbReference type="Pfam" id="PF00702">
    <property type="entry name" value="Hydrolase"/>
    <property type="match status" value="1"/>
</dbReference>
<dbReference type="PANTHER" id="PTHR46191">
    <property type="match status" value="1"/>
</dbReference>
<gene>
    <name evidence="1" type="ORF">NC99_13520</name>
</gene>
<comment type="caution">
    <text evidence="1">The sequence shown here is derived from an EMBL/GenBank/DDBJ whole genome shotgun (WGS) entry which is preliminary data.</text>
</comment>
<accession>A0A0L8VBH0</accession>
<keyword evidence="2" id="KW-1185">Reference proteome</keyword>
<dbReference type="SFLD" id="SFLDG01129">
    <property type="entry name" value="C1.5:_HAD__Beta-PGM__Phosphata"/>
    <property type="match status" value="1"/>
</dbReference>
<dbReference type="AlphaFoldDB" id="A0A0L8VBH0"/>
<evidence type="ECO:0000313" key="2">
    <source>
        <dbReference type="Proteomes" id="UP000036958"/>
    </source>
</evidence>
<sequence length="300" mass="33590">MKTSFLKKLEPFIRQLQPMAVQPTPAVADYRKDESIKAVIFDIYGTLLISASGDIMQDSYDASMFCQALLGADYNIKVTEEALMAIHPMFEQQVLNGKQQARDGGTPFPELDLVDIWSKTLARAEAEGLIAATDEADIKLFTILFELSSNRVWPMPGMKDTLAGLKEKGYPLGIVSNAQFYTPIIMNYFLHGQLKETEWLDGFEKDLSVFSYKLLKGKPDPAIFAGLIAPLKQRGLAPHEVLYVGNDMLKDMYAAAQHGFKTCFFAGDQRAYRLRKNHPEASGMKPDYTITTLSQLNEIL</sequence>
<dbReference type="PATRIC" id="fig|1409788.3.peg.1374"/>
<name>A0A0L8VBH0_9BACT</name>
<organism evidence="1 2">
    <name type="scientific">Sunxiuqinia dokdonensis</name>
    <dbReference type="NCBI Taxonomy" id="1409788"/>
    <lineage>
        <taxon>Bacteria</taxon>
        <taxon>Pseudomonadati</taxon>
        <taxon>Bacteroidota</taxon>
        <taxon>Bacteroidia</taxon>
        <taxon>Marinilabiliales</taxon>
        <taxon>Prolixibacteraceae</taxon>
        <taxon>Sunxiuqinia</taxon>
    </lineage>
</organism>
<proteinExistence type="predicted"/>
<dbReference type="InterPro" id="IPR023214">
    <property type="entry name" value="HAD_sf"/>
</dbReference>
<protein>
    <recommendedName>
        <fullName evidence="3">Haloacid dehalogenase</fullName>
    </recommendedName>
</protein>
<dbReference type="RefSeq" id="WP_053180933.1">
    <property type="nucleotide sequence ID" value="NZ_LGIA01000069.1"/>
</dbReference>
<dbReference type="InterPro" id="IPR051828">
    <property type="entry name" value="HAD-like_hydrolase_domain"/>
</dbReference>
<evidence type="ECO:0008006" key="3">
    <source>
        <dbReference type="Google" id="ProtNLM"/>
    </source>
</evidence>
<dbReference type="PANTHER" id="PTHR46191:SF2">
    <property type="entry name" value="HALOACID DEHALOGENASE-LIKE HYDROLASE DOMAIN-CONTAINING PROTEIN 3"/>
    <property type="match status" value="1"/>
</dbReference>
<evidence type="ECO:0000313" key="1">
    <source>
        <dbReference type="EMBL" id="KOH45801.1"/>
    </source>
</evidence>
<dbReference type="SUPFAM" id="SSF56784">
    <property type="entry name" value="HAD-like"/>
    <property type="match status" value="1"/>
</dbReference>
<reference evidence="2" key="1">
    <citation type="submission" date="2015-07" db="EMBL/GenBank/DDBJ databases">
        <title>Genome sequencing of Sunxiuqinia dokdonensis strain SK.</title>
        <authorList>
            <person name="Ahn S."/>
            <person name="Kim B.-C."/>
        </authorList>
    </citation>
    <scope>NUCLEOTIDE SEQUENCE [LARGE SCALE GENOMIC DNA]</scope>
    <source>
        <strain evidence="2">SK</strain>
    </source>
</reference>